<evidence type="ECO:0000313" key="6">
    <source>
        <dbReference type="EMBL" id="CAL57023.1"/>
    </source>
</evidence>
<dbReference type="RefSeq" id="XP_003083068.1">
    <property type="nucleotide sequence ID" value="XM_003083020.1"/>
</dbReference>
<protein>
    <submittedName>
        <fullName evidence="6 7">Cytochrome b5</fullName>
    </submittedName>
</protein>
<keyword evidence="8" id="KW-1185">Reference proteome</keyword>
<keyword evidence="1" id="KW-0349">Heme</keyword>
<dbReference type="SMART" id="SM01117">
    <property type="entry name" value="Cyt-b5"/>
    <property type="match status" value="1"/>
</dbReference>
<evidence type="ECO:0000259" key="5">
    <source>
        <dbReference type="PROSITE" id="PS50255"/>
    </source>
</evidence>
<evidence type="ECO:0000256" key="4">
    <source>
        <dbReference type="ARBA" id="ARBA00038168"/>
    </source>
</evidence>
<accession>Q00VT5</accession>
<dbReference type="OrthoDB" id="260519at2759"/>
<feature type="domain" description="Cytochrome b5 heme-binding" evidence="5">
    <location>
        <begin position="53"/>
        <end position="127"/>
    </location>
</feature>
<reference evidence="6" key="2">
    <citation type="journal article" date="2014" name="BMC Genomics">
        <title>An improved genome of the model marine alga Ostreococcus tauri unfolds by assessing Illumina de novo assemblies.</title>
        <authorList>
            <person name="Blanc-Mathieu R."/>
            <person name="Verhelst B."/>
            <person name="Derelle E."/>
            <person name="Rombauts S."/>
            <person name="Bouget F.Y."/>
            <person name="Carre I."/>
            <person name="Chateau A."/>
            <person name="Eyre-Walker A."/>
            <person name="Grimsley N."/>
            <person name="Moreau H."/>
            <person name="Piegu B."/>
            <person name="Rivals E."/>
            <person name="Schackwitz W."/>
            <person name="Van de Peer Y."/>
            <person name="Piganeau G."/>
        </authorList>
    </citation>
    <scope>NUCLEOTIDE SEQUENCE</scope>
    <source>
        <strain evidence="6">RCC4221</strain>
    </source>
</reference>
<dbReference type="PANTHER" id="PTHR19359">
    <property type="entry name" value="CYTOCHROME B5"/>
    <property type="match status" value="1"/>
</dbReference>
<dbReference type="GO" id="GO:0046872">
    <property type="term" value="F:metal ion binding"/>
    <property type="evidence" value="ECO:0007669"/>
    <property type="project" value="UniProtKB-KW"/>
</dbReference>
<dbReference type="Proteomes" id="UP000195557">
    <property type="component" value="Unassembled WGS sequence"/>
</dbReference>
<dbReference type="InParanoid" id="Q00VT5"/>
<dbReference type="SUPFAM" id="SSF55856">
    <property type="entry name" value="Cytochrome b5-like heme/steroid binding domain"/>
    <property type="match status" value="1"/>
</dbReference>
<dbReference type="PANTHER" id="PTHR19359:SF14">
    <property type="entry name" value="CYTOCHROME B5 A"/>
    <property type="match status" value="1"/>
</dbReference>
<comment type="similarity">
    <text evidence="4">Belongs to the cytochrome b5 family.</text>
</comment>
<dbReference type="PROSITE" id="PS50255">
    <property type="entry name" value="CYTOCHROME_B5_2"/>
    <property type="match status" value="1"/>
</dbReference>
<dbReference type="Proteomes" id="UP000009170">
    <property type="component" value="Unassembled WGS sequence"/>
</dbReference>
<keyword evidence="2" id="KW-0479">Metal-binding</keyword>
<evidence type="ECO:0000256" key="3">
    <source>
        <dbReference type="ARBA" id="ARBA00023004"/>
    </source>
</evidence>
<dbReference type="Pfam" id="PF00173">
    <property type="entry name" value="Cyt-b5"/>
    <property type="match status" value="1"/>
</dbReference>
<evidence type="ECO:0000313" key="7">
    <source>
        <dbReference type="EMBL" id="OUS46038.1"/>
    </source>
</evidence>
<keyword evidence="3" id="KW-0408">Iron</keyword>
<evidence type="ECO:0000256" key="1">
    <source>
        <dbReference type="ARBA" id="ARBA00022617"/>
    </source>
</evidence>
<dbReference type="STRING" id="70448.Q00VT5"/>
<evidence type="ECO:0000313" key="8">
    <source>
        <dbReference type="Proteomes" id="UP000009170"/>
    </source>
</evidence>
<name>Q00VT5_OSTTA</name>
<dbReference type="GeneID" id="9837718"/>
<sequence length="149" mass="16044">MAARTSLDEEQRAAAMAVIGDEEGGMVGERVASGATAACAACREKSATSVRERSEWTACDVVRARESGNAVLVAHGSVYDATEFIERHPSGPAPILRALARDNTEDFDMHSARARGLWEKHRIGRIVRCEIHGFGEFIPPESSASCALM</sequence>
<dbReference type="Gene3D" id="3.10.120.10">
    <property type="entry name" value="Cytochrome b5-like heme/steroid binding domain"/>
    <property type="match status" value="1"/>
</dbReference>
<dbReference type="GO" id="GO:0020037">
    <property type="term" value="F:heme binding"/>
    <property type="evidence" value="ECO:0007669"/>
    <property type="project" value="TreeGrafter"/>
</dbReference>
<reference evidence="6 8" key="1">
    <citation type="journal article" date="2006" name="Proc. Natl. Acad. Sci. U.S.A.">
        <title>Genome analysis of the smallest free-living eukaryote Ostreococcus tauri unveils many unique features.</title>
        <authorList>
            <person name="Derelle E."/>
            <person name="Ferraz C."/>
            <person name="Rombauts S."/>
            <person name="Rouze P."/>
            <person name="Worden A.Z."/>
            <person name="Robbens S."/>
            <person name="Partensky F."/>
            <person name="Degroeve S."/>
            <person name="Echeynie S."/>
            <person name="Cooke R."/>
            <person name="Saeys Y."/>
            <person name="Wuyts J."/>
            <person name="Jabbari K."/>
            <person name="Bowler C."/>
            <person name="Panaud O."/>
            <person name="Piegu B."/>
            <person name="Ball S.G."/>
            <person name="Ral J.-P."/>
            <person name="Bouget F.-Y."/>
            <person name="Piganeau G."/>
            <person name="De Baets B."/>
            <person name="Picard A."/>
            <person name="Delseny M."/>
            <person name="Demaille J."/>
            <person name="Van de Peer Y."/>
            <person name="Moreau H."/>
        </authorList>
    </citation>
    <scope>NUCLEOTIDE SEQUENCE [LARGE SCALE GENOMIC DNA]</scope>
    <source>
        <strain evidence="6 8">OTTH0595</strain>
    </source>
</reference>
<accession>A0A454XMY2</accession>
<dbReference type="GO" id="GO:0016020">
    <property type="term" value="C:membrane"/>
    <property type="evidence" value="ECO:0007669"/>
    <property type="project" value="TreeGrafter"/>
</dbReference>
<dbReference type="InterPro" id="IPR001199">
    <property type="entry name" value="Cyt_B5-like_heme/steroid-bd"/>
</dbReference>
<proteinExistence type="inferred from homology"/>
<organism evidence="6 8">
    <name type="scientific">Ostreococcus tauri</name>
    <name type="common">Marine green alga</name>
    <dbReference type="NCBI Taxonomy" id="70448"/>
    <lineage>
        <taxon>Eukaryota</taxon>
        <taxon>Viridiplantae</taxon>
        <taxon>Chlorophyta</taxon>
        <taxon>Mamiellophyceae</taxon>
        <taxon>Mamiellales</taxon>
        <taxon>Bathycoccaceae</taxon>
        <taxon>Ostreococcus</taxon>
    </lineage>
</organism>
<dbReference type="EMBL" id="KZ155785">
    <property type="protein sequence ID" value="OUS46038.1"/>
    <property type="molecule type" value="Genomic_DNA"/>
</dbReference>
<accession>A0A1Y5I8Y0</accession>
<dbReference type="EMBL" id="CAID01000014">
    <property type="protein sequence ID" value="CAL57023.1"/>
    <property type="molecule type" value="Genomic_DNA"/>
</dbReference>
<gene>
    <name evidence="7" type="ORF">BE221DRAFT_75680</name>
    <name evidence="6" type="ORF">OT_ostta14g02370</name>
</gene>
<evidence type="ECO:0000256" key="2">
    <source>
        <dbReference type="ARBA" id="ARBA00022723"/>
    </source>
</evidence>
<reference evidence="7" key="3">
    <citation type="submission" date="2017-04" db="EMBL/GenBank/DDBJ databases">
        <title>Population genomics of picophytoplankton unveils novel chromosome hypervariability.</title>
        <authorList>
            <consortium name="DOE Joint Genome Institute"/>
            <person name="Blanc-Mathieu R."/>
            <person name="Krasovec M."/>
            <person name="Hebrard M."/>
            <person name="Yau S."/>
            <person name="Desgranges E."/>
            <person name="Martin J."/>
            <person name="Schackwitz W."/>
            <person name="Kuo A."/>
            <person name="Salin G."/>
            <person name="Donnadieu C."/>
            <person name="Desdevises Y."/>
            <person name="Sanchez-Ferandin S."/>
            <person name="Moreau H."/>
            <person name="Rivals E."/>
            <person name="Grigoriev I.V."/>
            <person name="Grimsley N."/>
            <person name="Eyre-Walker A."/>
            <person name="Piganeau G."/>
        </authorList>
    </citation>
    <scope>NUCLEOTIDE SEQUENCE [LARGE SCALE GENOMIC DNA]</scope>
    <source>
        <strain evidence="7">RCC 1115</strain>
    </source>
</reference>
<dbReference type="InterPro" id="IPR036400">
    <property type="entry name" value="Cyt_B5-like_heme/steroid_sf"/>
</dbReference>
<dbReference type="PRINTS" id="PR00363">
    <property type="entry name" value="CYTOCHROMEB5"/>
</dbReference>
<dbReference type="KEGG" id="ota:OT_ostta14g02370"/>
<dbReference type="AlphaFoldDB" id="Q00VT5"/>
<dbReference type="InterPro" id="IPR050668">
    <property type="entry name" value="Cytochrome_b5"/>
</dbReference>